<evidence type="ECO:0000256" key="1">
    <source>
        <dbReference type="ARBA" id="ARBA00007274"/>
    </source>
</evidence>
<dbReference type="InterPro" id="IPR005835">
    <property type="entry name" value="NTP_transferase_dom"/>
</dbReference>
<gene>
    <name evidence="4" type="ORF">ENM31_03730</name>
</gene>
<name>A0A7J3VT78_CALS0</name>
<dbReference type="InterPro" id="IPR029044">
    <property type="entry name" value="Nucleotide-diphossugar_trans"/>
</dbReference>
<feature type="domain" description="Mannose-1-phosphate guanyltransferase C-terminal" evidence="3">
    <location>
        <begin position="303"/>
        <end position="407"/>
    </location>
</feature>
<evidence type="ECO:0000259" key="3">
    <source>
        <dbReference type="Pfam" id="PF25087"/>
    </source>
</evidence>
<accession>A0A7J3VT78</accession>
<reference evidence="4" key="1">
    <citation type="journal article" date="2020" name="mSystems">
        <title>Genome- and Community-Level Interaction Insights into Carbon Utilization and Element Cycling Functions of Hydrothermarchaeota in Hydrothermal Sediment.</title>
        <authorList>
            <person name="Zhou Z."/>
            <person name="Liu Y."/>
            <person name="Xu W."/>
            <person name="Pan J."/>
            <person name="Luo Z.H."/>
            <person name="Li M."/>
        </authorList>
    </citation>
    <scope>NUCLEOTIDE SEQUENCE [LARGE SCALE GENOMIC DNA]</scope>
    <source>
        <strain evidence="4">SpSt-1074</strain>
    </source>
</reference>
<dbReference type="Gene3D" id="3.90.550.10">
    <property type="entry name" value="Spore Coat Polysaccharide Biosynthesis Protein SpsA, Chain A"/>
    <property type="match status" value="1"/>
</dbReference>
<dbReference type="InterPro" id="IPR056729">
    <property type="entry name" value="GMPPB_C"/>
</dbReference>
<dbReference type="Pfam" id="PF00483">
    <property type="entry name" value="NTP_transferase"/>
    <property type="match status" value="1"/>
</dbReference>
<dbReference type="EMBL" id="DRXH01000126">
    <property type="protein sequence ID" value="HHM44391.1"/>
    <property type="molecule type" value="Genomic_DNA"/>
</dbReference>
<proteinExistence type="inferred from homology"/>
<sequence length="412" mass="46630">MLKKAIIPLGGLGTRLYPLTVDTSKAMIRFLNRPLIEWMIAFLAKQGIKEVYLAVSGYNNYIPLIDYMGGGERIAFTLGLPPDVFRVRYQPNIPTTGNGHAVKIVLDYYGIDEPVVVLQGDTVARIDLLNLWNFHYSEAPFMTVVLKQLEDWRDVSMYGVAEMNESSSIKRFVEKPRNETASSRLVNTGIYVLSPHYKDFFRSSTGQHLLKTGQTDFGRHVIPVSIERGYKVSGYITNEYWFDVGTPETYLEAVFYMLRNTRIDELGVTFSYKNVRMQGRTYESQRLHRELVRRDSAGEISFEGDVLLGRHISIGKGARISNSIIDHYSIFGEDVVVENSVVMDRCVVGDRSVIRNSIVGRHVRIGCDVELVGSILGNGVEVSNEVRCVSSKIWPHQKLSERTQHYNIVSAS</sequence>
<dbReference type="SUPFAM" id="SSF53448">
    <property type="entry name" value="Nucleotide-diphospho-sugar transferases"/>
    <property type="match status" value="1"/>
</dbReference>
<organism evidence="4">
    <name type="scientific">Caldiarchaeum subterraneum</name>
    <dbReference type="NCBI Taxonomy" id="311458"/>
    <lineage>
        <taxon>Archaea</taxon>
        <taxon>Nitrososphaerota</taxon>
        <taxon>Candidatus Caldarchaeales</taxon>
        <taxon>Candidatus Caldarchaeaceae</taxon>
        <taxon>Candidatus Caldarchaeum</taxon>
    </lineage>
</organism>
<evidence type="ECO:0000259" key="2">
    <source>
        <dbReference type="Pfam" id="PF00483"/>
    </source>
</evidence>
<dbReference type="Gene3D" id="2.160.10.10">
    <property type="entry name" value="Hexapeptide repeat proteins"/>
    <property type="match status" value="1"/>
</dbReference>
<comment type="caution">
    <text evidence="4">The sequence shown here is derived from an EMBL/GenBank/DDBJ whole genome shotgun (WGS) entry which is preliminary data.</text>
</comment>
<dbReference type="AlphaFoldDB" id="A0A7J3VT78"/>
<dbReference type="CDD" id="cd04181">
    <property type="entry name" value="NTP_transferase"/>
    <property type="match status" value="1"/>
</dbReference>
<comment type="similarity">
    <text evidence="1">Belongs to the transferase hexapeptide repeat family.</text>
</comment>
<dbReference type="InterPro" id="IPR011004">
    <property type="entry name" value="Trimer_LpxA-like_sf"/>
</dbReference>
<evidence type="ECO:0000313" key="4">
    <source>
        <dbReference type="EMBL" id="HHM44391.1"/>
    </source>
</evidence>
<feature type="domain" description="Nucleotidyl transferase" evidence="2">
    <location>
        <begin position="4"/>
        <end position="254"/>
    </location>
</feature>
<dbReference type="PANTHER" id="PTHR22572">
    <property type="entry name" value="SUGAR-1-PHOSPHATE GUANYL TRANSFERASE"/>
    <property type="match status" value="1"/>
</dbReference>
<dbReference type="SUPFAM" id="SSF51161">
    <property type="entry name" value="Trimeric LpxA-like enzymes"/>
    <property type="match status" value="1"/>
</dbReference>
<protein>
    <submittedName>
        <fullName evidence="4">NDP-sugar synthase</fullName>
    </submittedName>
</protein>
<dbReference type="InterPro" id="IPR050486">
    <property type="entry name" value="Mannose-1P_guanyltransferase"/>
</dbReference>
<dbReference type="Pfam" id="PF25087">
    <property type="entry name" value="GMPPB_C"/>
    <property type="match status" value="1"/>
</dbReference>